<keyword evidence="1" id="KW-0472">Membrane</keyword>
<comment type="caution">
    <text evidence="2">The sequence shown here is derived from an EMBL/GenBank/DDBJ whole genome shotgun (WGS) entry which is preliminary data.</text>
</comment>
<keyword evidence="3" id="KW-1185">Reference proteome</keyword>
<organism evidence="2 3">
    <name type="scientific">Eikenella halliae</name>
    <dbReference type="NCBI Taxonomy" id="1795832"/>
    <lineage>
        <taxon>Bacteria</taxon>
        <taxon>Pseudomonadati</taxon>
        <taxon>Pseudomonadota</taxon>
        <taxon>Betaproteobacteria</taxon>
        <taxon>Neisseriales</taxon>
        <taxon>Neisseriaceae</taxon>
        <taxon>Eikenella</taxon>
    </lineage>
</organism>
<keyword evidence="1" id="KW-0812">Transmembrane</keyword>
<evidence type="ECO:0000313" key="2">
    <source>
        <dbReference type="EMBL" id="OAM43692.1"/>
    </source>
</evidence>
<sequence length="95" mass="10474">MYIGFMLCSLLFSLIFLAAPGRFDGVLLGYRQSTCFFITALACLAILPPACRRHEKISVFAMAACCKNGQPSFAYTGKQQNKSICVKKLANNLQK</sequence>
<evidence type="ECO:0000256" key="1">
    <source>
        <dbReference type="SAM" id="Phobius"/>
    </source>
</evidence>
<gene>
    <name evidence="2" type="ORF">A7Q00_04560</name>
</gene>
<dbReference type="EMBL" id="LXSQ01000012">
    <property type="protein sequence ID" value="OAM43692.1"/>
    <property type="molecule type" value="Genomic_DNA"/>
</dbReference>
<keyword evidence="1" id="KW-1133">Transmembrane helix</keyword>
<dbReference type="AlphaFoldDB" id="A0A1B6VZN5"/>
<evidence type="ECO:0000313" key="3">
    <source>
        <dbReference type="Proteomes" id="UP000077726"/>
    </source>
</evidence>
<accession>A0A1B6VZN5</accession>
<protein>
    <submittedName>
        <fullName evidence="2">Uncharacterized protein</fullName>
    </submittedName>
</protein>
<reference evidence="3" key="1">
    <citation type="submission" date="2016-05" db="EMBL/GenBank/DDBJ databases">
        <title>Draft genome of Corynebacterium afermentans subsp. afermentans LCDC 88199T.</title>
        <authorList>
            <person name="Bernier A.-M."/>
            <person name="Bernard K."/>
        </authorList>
    </citation>
    <scope>NUCLEOTIDE SEQUENCE [LARGE SCALE GENOMIC DNA]</scope>
    <source>
        <strain evidence="3">NML130454</strain>
    </source>
</reference>
<proteinExistence type="predicted"/>
<dbReference type="Proteomes" id="UP000077726">
    <property type="component" value="Unassembled WGS sequence"/>
</dbReference>
<name>A0A1B6VZN5_9NEIS</name>
<feature type="transmembrane region" description="Helical" evidence="1">
    <location>
        <begin position="28"/>
        <end position="47"/>
    </location>
</feature>